<keyword evidence="25" id="KW-1185">Reference proteome</keyword>
<evidence type="ECO:0000256" key="4">
    <source>
        <dbReference type="ARBA" id="ARBA00022692"/>
    </source>
</evidence>
<evidence type="ECO:0000313" key="25">
    <source>
        <dbReference type="Proteomes" id="UP000683360"/>
    </source>
</evidence>
<dbReference type="GO" id="GO:0004602">
    <property type="term" value="F:glutathione peroxidase activity"/>
    <property type="evidence" value="ECO:0007669"/>
    <property type="project" value="TreeGrafter"/>
</dbReference>
<protein>
    <recommendedName>
        <fullName evidence="20">Glutathione S-transferase 3, mitochondrial</fullName>
        <ecNumber evidence="16">4.4.1.20</ecNumber>
    </recommendedName>
    <alternativeName>
        <fullName evidence="21">Glutathione peroxidase MGST3</fullName>
    </alternativeName>
    <alternativeName>
        <fullName evidence="22">LTC4 synthase MGST3</fullName>
    </alternativeName>
</protein>
<feature type="transmembrane region" description="Helical" evidence="23">
    <location>
        <begin position="12"/>
        <end position="32"/>
    </location>
</feature>
<dbReference type="GO" id="GO:0006691">
    <property type="term" value="P:leukotriene metabolic process"/>
    <property type="evidence" value="ECO:0007669"/>
    <property type="project" value="UniProtKB-ARBA"/>
</dbReference>
<keyword evidence="11" id="KW-0564">Palmitate</keyword>
<dbReference type="GO" id="GO:0005783">
    <property type="term" value="C:endoplasmic reticulum"/>
    <property type="evidence" value="ECO:0007669"/>
    <property type="project" value="TreeGrafter"/>
</dbReference>
<dbReference type="EC" id="4.4.1.20" evidence="16"/>
<keyword evidence="7" id="KW-0560">Oxidoreductase</keyword>
<keyword evidence="6 23" id="KW-1133">Transmembrane helix</keyword>
<comment type="catalytic activity">
    <reaction evidence="18">
        <text>leukotriene C4 = leukotriene A4 + glutathione</text>
        <dbReference type="Rhea" id="RHEA:17617"/>
        <dbReference type="ChEBI" id="CHEBI:57463"/>
        <dbReference type="ChEBI" id="CHEBI:57925"/>
        <dbReference type="ChEBI" id="CHEBI:57973"/>
        <dbReference type="EC" id="4.4.1.20"/>
    </reaction>
    <physiologicalReaction direction="right-to-left" evidence="18">
        <dbReference type="Rhea" id="RHEA:17619"/>
    </physiologicalReaction>
</comment>
<keyword evidence="12" id="KW-0456">Lyase</keyword>
<accession>A0A8S3VIE3</accession>
<dbReference type="GO" id="GO:0004464">
    <property type="term" value="F:leukotriene-C4 synthase activity"/>
    <property type="evidence" value="ECO:0007669"/>
    <property type="project" value="UniProtKB-EC"/>
</dbReference>
<keyword evidence="4 23" id="KW-0812">Transmembrane</keyword>
<comment type="caution">
    <text evidence="24">The sequence shown here is derived from an EMBL/GenBank/DDBJ whole genome shotgun (WGS) entry which is preliminary data.</text>
</comment>
<dbReference type="Gene3D" id="1.20.120.550">
    <property type="entry name" value="Membrane associated eicosanoid/glutathione metabolism-like domain"/>
    <property type="match status" value="1"/>
</dbReference>
<evidence type="ECO:0000256" key="11">
    <source>
        <dbReference type="ARBA" id="ARBA00023139"/>
    </source>
</evidence>
<evidence type="ECO:0000256" key="12">
    <source>
        <dbReference type="ARBA" id="ARBA00023239"/>
    </source>
</evidence>
<evidence type="ECO:0000313" key="24">
    <source>
        <dbReference type="EMBL" id="CAG2256497.1"/>
    </source>
</evidence>
<dbReference type="GO" id="GO:0005635">
    <property type="term" value="C:nuclear envelope"/>
    <property type="evidence" value="ECO:0007669"/>
    <property type="project" value="TreeGrafter"/>
</dbReference>
<evidence type="ECO:0000256" key="7">
    <source>
        <dbReference type="ARBA" id="ARBA00023002"/>
    </source>
</evidence>
<dbReference type="PANTHER" id="PTHR10250:SF26">
    <property type="entry name" value="GLUTATHIONE S-TRANSFERASE 3, MITOCHONDRIAL"/>
    <property type="match status" value="1"/>
</dbReference>
<evidence type="ECO:0000256" key="16">
    <source>
        <dbReference type="ARBA" id="ARBA00039056"/>
    </source>
</evidence>
<dbReference type="InterPro" id="IPR023352">
    <property type="entry name" value="MAPEG-like_dom_sf"/>
</dbReference>
<dbReference type="GO" id="GO:0006629">
    <property type="term" value="P:lipid metabolic process"/>
    <property type="evidence" value="ECO:0007669"/>
    <property type="project" value="UniProtKB-KW"/>
</dbReference>
<dbReference type="OrthoDB" id="410651at2759"/>
<evidence type="ECO:0000256" key="23">
    <source>
        <dbReference type="SAM" id="Phobius"/>
    </source>
</evidence>
<reference evidence="24" key="1">
    <citation type="submission" date="2021-03" db="EMBL/GenBank/DDBJ databases">
        <authorList>
            <person name="Bekaert M."/>
        </authorList>
    </citation>
    <scope>NUCLEOTIDE SEQUENCE</scope>
</reference>
<proteinExistence type="inferred from homology"/>
<evidence type="ECO:0000256" key="20">
    <source>
        <dbReference type="ARBA" id="ARBA00069748"/>
    </source>
</evidence>
<evidence type="ECO:0000256" key="1">
    <source>
        <dbReference type="ARBA" id="ARBA00004374"/>
    </source>
</evidence>
<dbReference type="SUPFAM" id="SSF161084">
    <property type="entry name" value="MAPEG domain-like"/>
    <property type="match status" value="1"/>
</dbReference>
<comment type="subcellular location">
    <subcellularLocation>
        <location evidence="1">Mitochondrion outer membrane</location>
        <topology evidence="1">Multi-pass membrane protein</topology>
    </subcellularLocation>
</comment>
<comment type="pathway">
    <text evidence="14">Lipid metabolism; leukotriene C4 biosynthesis.</text>
</comment>
<gene>
    <name evidence="24" type="ORF">MEDL_67844</name>
</gene>
<evidence type="ECO:0000256" key="15">
    <source>
        <dbReference type="ARBA" id="ARBA00037916"/>
    </source>
</evidence>
<comment type="pathway">
    <text evidence="15">Lipid metabolism; arachidonate metabolism.</text>
</comment>
<sequence length="172" mass="19587">MTVVSKLPKEYGYVVLTGVASTFLLQRMTVVSKIPQEYGYVVLTGVGSTFLIYWMTYKVVAARKKYKVEYPTLYSPDNEKFNCVQRVHQNTLEGYPTYLMLLFAGGLQYPKTCAAAGWIWIAGKVAYAYGYYSDDLKKRRYGTFGYIGLFTMLGCTIGFGVRQLGWLPRHCH</sequence>
<evidence type="ECO:0000256" key="5">
    <source>
        <dbReference type="ARBA" id="ARBA00022787"/>
    </source>
</evidence>
<evidence type="ECO:0000256" key="18">
    <source>
        <dbReference type="ARBA" id="ARBA00049298"/>
    </source>
</evidence>
<keyword evidence="5" id="KW-1000">Mitochondrion outer membrane</keyword>
<evidence type="ECO:0000256" key="13">
    <source>
        <dbReference type="ARBA" id="ARBA00023288"/>
    </source>
</evidence>
<dbReference type="GO" id="GO:0004364">
    <property type="term" value="F:glutathione transferase activity"/>
    <property type="evidence" value="ECO:0007669"/>
    <property type="project" value="TreeGrafter"/>
</dbReference>
<evidence type="ECO:0000256" key="9">
    <source>
        <dbReference type="ARBA" id="ARBA00023128"/>
    </source>
</evidence>
<evidence type="ECO:0000256" key="2">
    <source>
        <dbReference type="ARBA" id="ARBA00010459"/>
    </source>
</evidence>
<evidence type="ECO:0000256" key="3">
    <source>
        <dbReference type="ARBA" id="ARBA00022679"/>
    </source>
</evidence>
<evidence type="ECO:0000256" key="22">
    <source>
        <dbReference type="ARBA" id="ARBA00076908"/>
    </source>
</evidence>
<dbReference type="PANTHER" id="PTHR10250">
    <property type="entry name" value="MICROSOMAL GLUTATHIONE S-TRANSFERASE"/>
    <property type="match status" value="1"/>
</dbReference>
<dbReference type="GO" id="GO:0005741">
    <property type="term" value="C:mitochondrial outer membrane"/>
    <property type="evidence" value="ECO:0007669"/>
    <property type="project" value="UniProtKB-SubCell"/>
</dbReference>
<dbReference type="InterPro" id="IPR050997">
    <property type="entry name" value="MAPEG"/>
</dbReference>
<evidence type="ECO:0000256" key="8">
    <source>
        <dbReference type="ARBA" id="ARBA00023098"/>
    </source>
</evidence>
<comment type="catalytic activity">
    <reaction evidence="19">
        <text>15-deoxy-Delta(12,14)-prostaglandin J2 + glutathione = 15-deoxy-Delta(12,14)-prostaglandin J2-S-(R)-glutathione</text>
        <dbReference type="Rhea" id="RHEA:75963"/>
        <dbReference type="ChEBI" id="CHEBI:57925"/>
        <dbReference type="ChEBI" id="CHEBI:85236"/>
        <dbReference type="ChEBI" id="CHEBI:194498"/>
    </reaction>
    <physiologicalReaction direction="left-to-right" evidence="19">
        <dbReference type="Rhea" id="RHEA:75964"/>
    </physiologicalReaction>
</comment>
<evidence type="ECO:0000256" key="14">
    <source>
        <dbReference type="ARBA" id="ARBA00037884"/>
    </source>
</evidence>
<organism evidence="24 25">
    <name type="scientific">Mytilus edulis</name>
    <name type="common">Blue mussel</name>
    <dbReference type="NCBI Taxonomy" id="6550"/>
    <lineage>
        <taxon>Eukaryota</taxon>
        <taxon>Metazoa</taxon>
        <taxon>Spiralia</taxon>
        <taxon>Lophotrochozoa</taxon>
        <taxon>Mollusca</taxon>
        <taxon>Bivalvia</taxon>
        <taxon>Autobranchia</taxon>
        <taxon>Pteriomorphia</taxon>
        <taxon>Mytilida</taxon>
        <taxon>Mytiloidea</taxon>
        <taxon>Mytilidae</taxon>
        <taxon>Mytilinae</taxon>
        <taxon>Mytilus</taxon>
    </lineage>
</organism>
<keyword evidence="10 23" id="KW-0472">Membrane</keyword>
<dbReference type="AlphaFoldDB" id="A0A8S3VIE3"/>
<dbReference type="FunFam" id="1.20.120.550:FF:000004">
    <property type="entry name" value="Microsomal glutathione S-transferase 3"/>
    <property type="match status" value="1"/>
</dbReference>
<evidence type="ECO:0000256" key="6">
    <source>
        <dbReference type="ARBA" id="ARBA00022989"/>
    </source>
</evidence>
<keyword evidence="9" id="KW-0496">Mitochondrion</keyword>
<dbReference type="InterPro" id="IPR001129">
    <property type="entry name" value="Membr-assoc_MAPEG"/>
</dbReference>
<dbReference type="Proteomes" id="UP000683360">
    <property type="component" value="Unassembled WGS sequence"/>
</dbReference>
<evidence type="ECO:0000256" key="21">
    <source>
        <dbReference type="ARBA" id="ARBA00075145"/>
    </source>
</evidence>
<keyword evidence="3 24" id="KW-0808">Transferase</keyword>
<dbReference type="Pfam" id="PF01124">
    <property type="entry name" value="MAPEG"/>
    <property type="match status" value="1"/>
</dbReference>
<dbReference type="EMBL" id="CAJPWZ010003308">
    <property type="protein sequence ID" value="CAG2256497.1"/>
    <property type="molecule type" value="Genomic_DNA"/>
</dbReference>
<feature type="transmembrane region" description="Helical" evidence="23">
    <location>
        <begin position="38"/>
        <end position="57"/>
    </location>
</feature>
<name>A0A8S3VIE3_MYTED</name>
<feature type="transmembrane region" description="Helical" evidence="23">
    <location>
        <begin position="141"/>
        <end position="161"/>
    </location>
</feature>
<evidence type="ECO:0000256" key="19">
    <source>
        <dbReference type="ARBA" id="ARBA00051411"/>
    </source>
</evidence>
<comment type="similarity">
    <text evidence="2">Belongs to the MAPEG family.</text>
</comment>
<keyword evidence="13" id="KW-0449">Lipoprotein</keyword>
<evidence type="ECO:0000256" key="10">
    <source>
        <dbReference type="ARBA" id="ARBA00023136"/>
    </source>
</evidence>
<keyword evidence="8" id="KW-0443">Lipid metabolism</keyword>
<comment type="catalytic activity">
    <reaction evidence="17">
        <text>(5S)-hydroperoxy-(6E,8Z,11Z,14Z)-eicosatetraenoate + 2 glutathione = (5S)-hydroxy-(6E,8Z,11Z,14Z)-eicosatetraenoate + glutathione disulfide + H2O</text>
        <dbReference type="Rhea" id="RHEA:48620"/>
        <dbReference type="ChEBI" id="CHEBI:15377"/>
        <dbReference type="ChEBI" id="CHEBI:57450"/>
        <dbReference type="ChEBI" id="CHEBI:57925"/>
        <dbReference type="ChEBI" id="CHEBI:58297"/>
        <dbReference type="ChEBI" id="CHEBI:90632"/>
    </reaction>
    <physiologicalReaction direction="left-to-right" evidence="17">
        <dbReference type="Rhea" id="RHEA:48621"/>
    </physiologicalReaction>
</comment>
<evidence type="ECO:0000256" key="17">
    <source>
        <dbReference type="ARBA" id="ARBA00043664"/>
    </source>
</evidence>